<dbReference type="Proteomes" id="UP001208570">
    <property type="component" value="Unassembled WGS sequence"/>
</dbReference>
<feature type="region of interest" description="Disordered" evidence="1">
    <location>
        <begin position="10"/>
        <end position="44"/>
    </location>
</feature>
<dbReference type="EMBL" id="JAODUP010000808">
    <property type="protein sequence ID" value="KAK2143835.1"/>
    <property type="molecule type" value="Genomic_DNA"/>
</dbReference>
<protein>
    <recommendedName>
        <fullName evidence="2">Myelin gene regulatory factor C-terminal domain-containing protein</fullName>
    </recommendedName>
</protein>
<feature type="region of interest" description="Disordered" evidence="1">
    <location>
        <begin position="120"/>
        <end position="146"/>
    </location>
</feature>
<dbReference type="InterPro" id="IPR025719">
    <property type="entry name" value="MYRF_C2"/>
</dbReference>
<sequence length="409" mass="46742">MLAFLTPNVNVWKSGDSEDGSNLASNRGKPPGHQRNATWMPPQLTPPRCLTHSCNITCCNKGSNQQLDDPEKWLSHGRPKSEQNVVPKDLRNKTVTDVPYKILPPDKGAYITSTKTWLAEDYQPPPRDAPVLKPDSSRPNRRLHPNYTKLKKSPRLMDQNSENALPIEDSSVTNEIKEDYAPDPNDIDISNEPQIMVMDSDDHRPVRRRKRETDFHNSPATLLFVQINKTIDQVYCVNSNCFHGGNYSYYIPMSPVFPQAFMSISFQMRTMSEAMEVHLCEEAEINVCDEVSSTDEDVKITAVKNYGNMWDLPVGYYFESFFKFRVAKSGQDKIIVCNLSKNVVGQTYSEYNLSFKRICDDVPRSVSCFRQCLKSRMSHVMVIRERHTSKTYSRAKHDTNANMVLGQIE</sequence>
<feature type="region of interest" description="Disordered" evidence="1">
    <location>
        <begin position="65"/>
        <end position="84"/>
    </location>
</feature>
<proteinExistence type="predicted"/>
<evidence type="ECO:0000259" key="2">
    <source>
        <dbReference type="Pfam" id="PF13888"/>
    </source>
</evidence>
<dbReference type="Pfam" id="PF13888">
    <property type="entry name" value="MRF_C2"/>
    <property type="match status" value="1"/>
</dbReference>
<accession>A0AAD9J0S3</accession>
<organism evidence="3 4">
    <name type="scientific">Paralvinella palmiformis</name>
    <dbReference type="NCBI Taxonomy" id="53620"/>
    <lineage>
        <taxon>Eukaryota</taxon>
        <taxon>Metazoa</taxon>
        <taxon>Spiralia</taxon>
        <taxon>Lophotrochozoa</taxon>
        <taxon>Annelida</taxon>
        <taxon>Polychaeta</taxon>
        <taxon>Sedentaria</taxon>
        <taxon>Canalipalpata</taxon>
        <taxon>Terebellida</taxon>
        <taxon>Terebelliformia</taxon>
        <taxon>Alvinellidae</taxon>
        <taxon>Paralvinella</taxon>
    </lineage>
</organism>
<gene>
    <name evidence="3" type="ORF">LSH36_808g00088</name>
</gene>
<name>A0AAD9J0S3_9ANNE</name>
<dbReference type="AlphaFoldDB" id="A0AAD9J0S3"/>
<keyword evidence="4" id="KW-1185">Reference proteome</keyword>
<reference evidence="3" key="1">
    <citation type="journal article" date="2023" name="Mol. Biol. Evol.">
        <title>Third-Generation Sequencing Reveals the Adaptive Role of the Epigenome in Three Deep-Sea Polychaetes.</title>
        <authorList>
            <person name="Perez M."/>
            <person name="Aroh O."/>
            <person name="Sun Y."/>
            <person name="Lan Y."/>
            <person name="Juniper S.K."/>
            <person name="Young C.R."/>
            <person name="Angers B."/>
            <person name="Qian P.Y."/>
        </authorList>
    </citation>
    <scope>NUCLEOTIDE SEQUENCE</scope>
    <source>
        <strain evidence="3">P08H-3</strain>
    </source>
</reference>
<evidence type="ECO:0000313" key="4">
    <source>
        <dbReference type="Proteomes" id="UP001208570"/>
    </source>
</evidence>
<evidence type="ECO:0000256" key="1">
    <source>
        <dbReference type="SAM" id="MobiDB-lite"/>
    </source>
</evidence>
<feature type="domain" description="Myelin gene regulatory factor C-terminal" evidence="2">
    <location>
        <begin position="225"/>
        <end position="359"/>
    </location>
</feature>
<comment type="caution">
    <text evidence="3">The sequence shown here is derived from an EMBL/GenBank/DDBJ whole genome shotgun (WGS) entry which is preliminary data.</text>
</comment>
<evidence type="ECO:0000313" key="3">
    <source>
        <dbReference type="EMBL" id="KAK2143835.1"/>
    </source>
</evidence>